<reference evidence="1" key="2">
    <citation type="journal article" date="2015" name="Fish Shellfish Immunol.">
        <title>Early steps in the European eel (Anguilla anguilla)-Vibrio vulnificus interaction in the gills: Role of the RtxA13 toxin.</title>
        <authorList>
            <person name="Callol A."/>
            <person name="Pajuelo D."/>
            <person name="Ebbesson L."/>
            <person name="Teles M."/>
            <person name="MacKenzie S."/>
            <person name="Amaro C."/>
        </authorList>
    </citation>
    <scope>NUCLEOTIDE SEQUENCE</scope>
</reference>
<proteinExistence type="predicted"/>
<reference evidence="1" key="1">
    <citation type="submission" date="2014-11" db="EMBL/GenBank/DDBJ databases">
        <authorList>
            <person name="Amaro Gonzalez C."/>
        </authorList>
    </citation>
    <scope>NUCLEOTIDE SEQUENCE</scope>
</reference>
<organism evidence="1">
    <name type="scientific">Anguilla anguilla</name>
    <name type="common">European freshwater eel</name>
    <name type="synonym">Muraena anguilla</name>
    <dbReference type="NCBI Taxonomy" id="7936"/>
    <lineage>
        <taxon>Eukaryota</taxon>
        <taxon>Metazoa</taxon>
        <taxon>Chordata</taxon>
        <taxon>Craniata</taxon>
        <taxon>Vertebrata</taxon>
        <taxon>Euteleostomi</taxon>
        <taxon>Actinopterygii</taxon>
        <taxon>Neopterygii</taxon>
        <taxon>Teleostei</taxon>
        <taxon>Anguilliformes</taxon>
        <taxon>Anguillidae</taxon>
        <taxon>Anguilla</taxon>
    </lineage>
</organism>
<dbReference type="EMBL" id="GBXM01011749">
    <property type="protein sequence ID" value="JAH96828.1"/>
    <property type="molecule type" value="Transcribed_RNA"/>
</dbReference>
<accession>A0A0E9X575</accession>
<protein>
    <submittedName>
        <fullName evidence="1">Uncharacterized protein</fullName>
    </submittedName>
</protein>
<sequence length="75" mass="8603">MLPSPMFELRLHTVSLCRNRENRRKSNRLEMFKLNSKLVISGFIFCIICAFGTKESACAPVLTYVDPVQNTHCIL</sequence>
<dbReference type="AlphaFoldDB" id="A0A0E9X575"/>
<name>A0A0E9X575_ANGAN</name>
<evidence type="ECO:0000313" key="1">
    <source>
        <dbReference type="EMBL" id="JAH96828.1"/>
    </source>
</evidence>